<keyword evidence="6 7" id="KW-0472">Membrane</keyword>
<dbReference type="Pfam" id="PF13677">
    <property type="entry name" value="MotB_plug"/>
    <property type="match status" value="1"/>
</dbReference>
<feature type="region of interest" description="Disordered" evidence="8">
    <location>
        <begin position="264"/>
        <end position="294"/>
    </location>
</feature>
<keyword evidence="3" id="KW-1003">Cell membrane</keyword>
<dbReference type="InterPro" id="IPR050330">
    <property type="entry name" value="Bact_OuterMem_StrucFunc"/>
</dbReference>
<dbReference type="Gene3D" id="3.30.1330.60">
    <property type="entry name" value="OmpA-like domain"/>
    <property type="match status" value="1"/>
</dbReference>
<keyword evidence="5 9" id="KW-1133">Transmembrane helix</keyword>
<dbReference type="SUPFAM" id="SSF103088">
    <property type="entry name" value="OmpA-like"/>
    <property type="match status" value="1"/>
</dbReference>
<gene>
    <name evidence="11" type="ORF">CBI31_08615</name>
</gene>
<comment type="subcellular location">
    <subcellularLocation>
        <location evidence="1">Cell membrane</location>
        <topology evidence="1">Single-pass membrane protein</topology>
    </subcellularLocation>
</comment>
<evidence type="ECO:0000256" key="6">
    <source>
        <dbReference type="ARBA" id="ARBA00023136"/>
    </source>
</evidence>
<protein>
    <recommendedName>
        <fullName evidence="10">OmpA-like domain-containing protein</fullName>
    </recommendedName>
</protein>
<evidence type="ECO:0000256" key="2">
    <source>
        <dbReference type="ARBA" id="ARBA00008914"/>
    </source>
</evidence>
<keyword evidence="12" id="KW-1185">Reference proteome</keyword>
<evidence type="ECO:0000256" key="9">
    <source>
        <dbReference type="SAM" id="Phobius"/>
    </source>
</evidence>
<dbReference type="RefSeq" id="WP_088526003.1">
    <property type="nucleotide sequence ID" value="NZ_NGUP01000004.1"/>
</dbReference>
<proteinExistence type="inferred from homology"/>
<dbReference type="NCBIfam" id="NF006541">
    <property type="entry name" value="PRK09038.1"/>
    <property type="match status" value="1"/>
</dbReference>
<feature type="domain" description="OmpA-like" evidence="10">
    <location>
        <begin position="145"/>
        <end position="266"/>
    </location>
</feature>
<dbReference type="OrthoDB" id="9815217at2"/>
<evidence type="ECO:0000313" key="12">
    <source>
        <dbReference type="Proteomes" id="UP000197528"/>
    </source>
</evidence>
<dbReference type="PROSITE" id="PS51123">
    <property type="entry name" value="OMPA_2"/>
    <property type="match status" value="1"/>
</dbReference>
<dbReference type="PANTHER" id="PTHR30329:SF20">
    <property type="entry name" value="EXPORTED PROTEIN"/>
    <property type="match status" value="1"/>
</dbReference>
<feature type="transmembrane region" description="Helical" evidence="9">
    <location>
        <begin position="26"/>
        <end position="45"/>
    </location>
</feature>
<comment type="caution">
    <text evidence="11">The sequence shown here is derived from an EMBL/GenBank/DDBJ whole genome shotgun (WGS) entry which is preliminary data.</text>
</comment>
<evidence type="ECO:0000256" key="7">
    <source>
        <dbReference type="PROSITE-ProRule" id="PRU00473"/>
    </source>
</evidence>
<dbReference type="GO" id="GO:0005886">
    <property type="term" value="C:plasma membrane"/>
    <property type="evidence" value="ECO:0007669"/>
    <property type="project" value="UniProtKB-SubCell"/>
</dbReference>
<evidence type="ECO:0000256" key="3">
    <source>
        <dbReference type="ARBA" id="ARBA00022475"/>
    </source>
</evidence>
<dbReference type="Proteomes" id="UP000197528">
    <property type="component" value="Unassembled WGS sequence"/>
</dbReference>
<dbReference type="InterPro" id="IPR036737">
    <property type="entry name" value="OmpA-like_sf"/>
</dbReference>
<sequence length="294" mass="32130">MDTSFKNPPLKRRKRPEDHEHHDRWLVSYADFITLLFAFFVVMYASSSINEKKYDALSNSLISAFAPVQTTEGDSKINTKMKPSGEIAGTQTESSPILIDPLGLIRLKRDMAFIKREKMNRVEKDLTTALKPLIEDDKIGVMQTSKGVRIDIIDSYLFSPGSASVTSPAALNTLAQIAPILAKSDQAIDIEGHTDNQPINTKAFNSNWELSAIRATTVLNILNQKGISEARLSATGFGSSRPIESNDTAAGKAKNRRVSILLLSDSGQQPGSDITPAKLAQPSTLPQSMGTKNQ</sequence>
<evidence type="ECO:0000256" key="4">
    <source>
        <dbReference type="ARBA" id="ARBA00022692"/>
    </source>
</evidence>
<dbReference type="InterPro" id="IPR006665">
    <property type="entry name" value="OmpA-like"/>
</dbReference>
<keyword evidence="4 9" id="KW-0812">Transmembrane</keyword>
<comment type="similarity">
    <text evidence="2">Belongs to the MotB family.</text>
</comment>
<evidence type="ECO:0000259" key="10">
    <source>
        <dbReference type="PROSITE" id="PS51123"/>
    </source>
</evidence>
<evidence type="ECO:0000256" key="5">
    <source>
        <dbReference type="ARBA" id="ARBA00022989"/>
    </source>
</evidence>
<organism evidence="11 12">
    <name type="scientific">Polynucleobacter campilacus</name>
    <dbReference type="NCBI Taxonomy" id="1743163"/>
    <lineage>
        <taxon>Bacteria</taxon>
        <taxon>Pseudomonadati</taxon>
        <taxon>Pseudomonadota</taxon>
        <taxon>Betaproteobacteria</taxon>
        <taxon>Burkholderiales</taxon>
        <taxon>Burkholderiaceae</taxon>
        <taxon>Polynucleobacter</taxon>
    </lineage>
</organism>
<dbReference type="PANTHER" id="PTHR30329">
    <property type="entry name" value="STATOR ELEMENT OF FLAGELLAR MOTOR COMPLEX"/>
    <property type="match status" value="1"/>
</dbReference>
<evidence type="ECO:0000256" key="1">
    <source>
        <dbReference type="ARBA" id="ARBA00004162"/>
    </source>
</evidence>
<dbReference type="CDD" id="cd07185">
    <property type="entry name" value="OmpA_C-like"/>
    <property type="match status" value="1"/>
</dbReference>
<reference evidence="11 12" key="1">
    <citation type="submission" date="2017-05" db="EMBL/GenBank/DDBJ databases">
        <title>Genome of Polynucleobacter sp. MWH-Feld-100.</title>
        <authorList>
            <person name="Hahn M.W."/>
        </authorList>
    </citation>
    <scope>NUCLEOTIDE SEQUENCE [LARGE SCALE GENOMIC DNA]</scope>
    <source>
        <strain evidence="11 12">MWH-Feld-100</strain>
    </source>
</reference>
<dbReference type="AlphaFoldDB" id="A0A254PRE8"/>
<accession>A0A254PRE8</accession>
<name>A0A254PRE8_9BURK</name>
<evidence type="ECO:0000313" key="11">
    <source>
        <dbReference type="EMBL" id="OWS69125.1"/>
    </source>
</evidence>
<feature type="compositionally biased region" description="Polar residues" evidence="8">
    <location>
        <begin position="281"/>
        <end position="294"/>
    </location>
</feature>
<dbReference type="EMBL" id="NGUP01000004">
    <property type="protein sequence ID" value="OWS69125.1"/>
    <property type="molecule type" value="Genomic_DNA"/>
</dbReference>
<dbReference type="Pfam" id="PF00691">
    <property type="entry name" value="OmpA"/>
    <property type="match status" value="1"/>
</dbReference>
<dbReference type="InterPro" id="IPR025713">
    <property type="entry name" value="MotB-like_N_dom"/>
</dbReference>
<evidence type="ECO:0000256" key="8">
    <source>
        <dbReference type="SAM" id="MobiDB-lite"/>
    </source>
</evidence>